<keyword evidence="2" id="KW-0472">Membrane</keyword>
<dbReference type="RefSeq" id="WP_126981042.1">
    <property type="nucleotide sequence ID" value="NZ_PQSP01000011.1"/>
</dbReference>
<keyword evidence="1" id="KW-0732">Signal</keyword>
<keyword evidence="2" id="KW-1133">Transmembrane helix</keyword>
<gene>
    <name evidence="4" type="primary">pstS1</name>
    <name evidence="4" type="ORF">CUZ56_02886</name>
</gene>
<protein>
    <submittedName>
        <fullName evidence="4">Phosphate-binding protein PstS 1</fullName>
    </submittedName>
</protein>
<dbReference type="EMBL" id="PQSP01000011">
    <property type="protein sequence ID" value="RUS65587.1"/>
    <property type="molecule type" value="Genomic_DNA"/>
</dbReference>
<proteinExistence type="predicted"/>
<accession>A0A433SA14</accession>
<feature type="transmembrane region" description="Helical" evidence="2">
    <location>
        <begin position="94"/>
        <end position="116"/>
    </location>
</feature>
<evidence type="ECO:0000256" key="2">
    <source>
        <dbReference type="SAM" id="Phobius"/>
    </source>
</evidence>
<comment type="caution">
    <text evidence="4">The sequence shown here is derived from an EMBL/GenBank/DDBJ whole genome shotgun (WGS) entry which is preliminary data.</text>
</comment>
<evidence type="ECO:0000259" key="3">
    <source>
        <dbReference type="Pfam" id="PF12849"/>
    </source>
</evidence>
<dbReference type="Gene3D" id="3.40.190.10">
    <property type="entry name" value="Periplasmic binding protein-like II"/>
    <property type="match status" value="2"/>
</dbReference>
<dbReference type="InterPro" id="IPR024370">
    <property type="entry name" value="PBP_domain"/>
</dbReference>
<evidence type="ECO:0000256" key="1">
    <source>
        <dbReference type="ARBA" id="ARBA00022729"/>
    </source>
</evidence>
<dbReference type="SUPFAM" id="SSF53850">
    <property type="entry name" value="Periplasmic binding protein-like II"/>
    <property type="match status" value="1"/>
</dbReference>
<feature type="transmembrane region" description="Helical" evidence="2">
    <location>
        <begin position="123"/>
        <end position="145"/>
    </location>
</feature>
<organism evidence="4 5">
    <name type="scientific">Saezia sanguinis</name>
    <dbReference type="NCBI Taxonomy" id="1965230"/>
    <lineage>
        <taxon>Bacteria</taxon>
        <taxon>Pseudomonadati</taxon>
        <taxon>Pseudomonadota</taxon>
        <taxon>Betaproteobacteria</taxon>
        <taxon>Burkholderiales</taxon>
        <taxon>Saeziaceae</taxon>
        <taxon>Saezia</taxon>
    </lineage>
</organism>
<feature type="transmembrane region" description="Helical" evidence="2">
    <location>
        <begin position="185"/>
        <end position="205"/>
    </location>
</feature>
<feature type="transmembrane region" description="Helical" evidence="2">
    <location>
        <begin position="20"/>
        <end position="49"/>
    </location>
</feature>
<reference evidence="4 5" key="1">
    <citation type="submission" date="2018-01" db="EMBL/GenBank/DDBJ databases">
        <title>Saezia sanguinis gen. nov., sp. nov., in the order Burkholderiales isolated from human blood.</title>
        <authorList>
            <person name="Medina-Pascual M.J."/>
            <person name="Valdezate S."/>
            <person name="Monzon S."/>
            <person name="Cuesta I."/>
            <person name="Carrasco G."/>
            <person name="Villalon P."/>
            <person name="Saez-Nieto J.A."/>
        </authorList>
    </citation>
    <scope>NUCLEOTIDE SEQUENCE [LARGE SCALE GENOMIC DNA]</scope>
    <source>
        <strain evidence="4 5">CNM695-12</strain>
    </source>
</reference>
<dbReference type="PANTHER" id="PTHR30570:SF1">
    <property type="entry name" value="PHOSPHATE-BINDING PROTEIN PSTS"/>
    <property type="match status" value="1"/>
</dbReference>
<keyword evidence="5" id="KW-1185">Reference proteome</keyword>
<evidence type="ECO:0000313" key="5">
    <source>
        <dbReference type="Proteomes" id="UP000286947"/>
    </source>
</evidence>
<dbReference type="AlphaFoldDB" id="A0A433SA14"/>
<keyword evidence="2" id="KW-0812">Transmembrane</keyword>
<dbReference type="Proteomes" id="UP000286947">
    <property type="component" value="Unassembled WGS sequence"/>
</dbReference>
<dbReference type="PANTHER" id="PTHR30570">
    <property type="entry name" value="PERIPLASMIC PHOSPHATE BINDING COMPONENT OF PHOSPHATE ABC TRANSPORTER"/>
    <property type="match status" value="1"/>
</dbReference>
<dbReference type="Pfam" id="PF12849">
    <property type="entry name" value="PBP_like_2"/>
    <property type="match status" value="1"/>
</dbReference>
<name>A0A433SA14_9BURK</name>
<dbReference type="OrthoDB" id="9801510at2"/>
<dbReference type="InterPro" id="IPR050811">
    <property type="entry name" value="Phosphate_ABC_transporter"/>
</dbReference>
<feature type="transmembrane region" description="Helical" evidence="2">
    <location>
        <begin position="151"/>
        <end position="173"/>
    </location>
</feature>
<feature type="transmembrane region" description="Helical" evidence="2">
    <location>
        <begin position="61"/>
        <end position="82"/>
    </location>
</feature>
<sequence length="524" mass="58477">MPETYELEPQPPHKPRRFAWGSFFTVLLLMPVLVQWVAFLMGLALGVVFDASGLKLLNNGYYLEPWMLLVGAVMAFVLGWRYKSQKTQPANWQFHYGALIAPIVYTVAVYAIVFALGKISSGAVLWLGVGLIAFALTSISLSFSASASSGWVILWIPVATYTFFILGFAAKSWRRGFFKPVSSKILVITVLICAGLLAFAVWQYYDRSQRMLSPVERAYTRVSEQIGEQQNYAWRRNTNPALSDMPAVVLRGVSTLSISSDFPRLDGATAVFPIYASAVHSIYQKPQNVEEQKQLDQLVQSSRTPNAYQRLIDSEVDLIFVAAPSQKQIEAAQAQGLTLQMTPIAKEAFVFLVNQQNPVKTLAVQQIRDIYSGRINNWREVGGQGARILAFQRAEGSGSQSTMVNHVMEGVPLRAPLKEAVFEGMGGMIEGVAEYRNAENALGYSFRYYSTRMNTSDEIRLLAIDGIEPTVENIRNGNYPFTVDVYMVTARPVSENTQKLMDWFLSEQGQQLVHDVGYVPVSHE</sequence>
<evidence type="ECO:0000313" key="4">
    <source>
        <dbReference type="EMBL" id="RUS65587.1"/>
    </source>
</evidence>
<feature type="domain" description="PBP" evidence="3">
    <location>
        <begin position="276"/>
        <end position="507"/>
    </location>
</feature>